<dbReference type="CDD" id="cd17341">
    <property type="entry name" value="MFS_NRT2_like"/>
    <property type="match status" value="1"/>
</dbReference>
<evidence type="ECO:0000256" key="7">
    <source>
        <dbReference type="SAM" id="Phobius"/>
    </source>
</evidence>
<accession>A0ABT8FB80</accession>
<feature type="transmembrane region" description="Helical" evidence="7">
    <location>
        <begin position="118"/>
        <end position="138"/>
    </location>
</feature>
<keyword evidence="4 7" id="KW-1133">Transmembrane helix</keyword>
<feature type="transmembrane region" description="Helical" evidence="7">
    <location>
        <begin position="435"/>
        <end position="457"/>
    </location>
</feature>
<feature type="transmembrane region" description="Helical" evidence="7">
    <location>
        <begin position="338"/>
        <end position="357"/>
    </location>
</feature>
<keyword evidence="9" id="KW-1185">Reference proteome</keyword>
<name>A0ABT8FB80_9ACTN</name>
<evidence type="ECO:0000313" key="9">
    <source>
        <dbReference type="Proteomes" id="UP001168620"/>
    </source>
</evidence>
<keyword evidence="3 7" id="KW-0812">Transmembrane</keyword>
<dbReference type="Gene3D" id="1.20.1250.20">
    <property type="entry name" value="MFS general substrate transporter like domains"/>
    <property type="match status" value="1"/>
</dbReference>
<gene>
    <name evidence="8" type="ORF">QWY28_03175</name>
</gene>
<feature type="transmembrane region" description="Helical" evidence="7">
    <location>
        <begin position="88"/>
        <end position="106"/>
    </location>
</feature>
<proteinExistence type="inferred from homology"/>
<evidence type="ECO:0000256" key="3">
    <source>
        <dbReference type="ARBA" id="ARBA00022692"/>
    </source>
</evidence>
<evidence type="ECO:0000256" key="2">
    <source>
        <dbReference type="ARBA" id="ARBA00008432"/>
    </source>
</evidence>
<feature type="transmembrane region" description="Helical" evidence="7">
    <location>
        <begin position="305"/>
        <end position="326"/>
    </location>
</feature>
<feature type="transmembrane region" description="Helical" evidence="7">
    <location>
        <begin position="224"/>
        <end position="243"/>
    </location>
</feature>
<protein>
    <submittedName>
        <fullName evidence="8">MFS transporter</fullName>
    </submittedName>
</protein>
<comment type="similarity">
    <text evidence="2">Belongs to the major facilitator superfamily. Nitrate/nitrite porter (TC 2.A.1.8) family.</text>
</comment>
<evidence type="ECO:0000256" key="5">
    <source>
        <dbReference type="ARBA" id="ARBA00023136"/>
    </source>
</evidence>
<feature type="transmembrane region" description="Helical" evidence="7">
    <location>
        <begin position="264"/>
        <end position="285"/>
    </location>
</feature>
<reference evidence="8" key="1">
    <citation type="submission" date="2023-06" db="EMBL/GenBank/DDBJ databases">
        <title>Draft genome sequence of Nocardioides sp. SOB77.</title>
        <authorList>
            <person name="Zhang G."/>
        </authorList>
    </citation>
    <scope>NUCLEOTIDE SEQUENCE</scope>
    <source>
        <strain evidence="8">SOB77</strain>
    </source>
</reference>
<dbReference type="InterPro" id="IPR036259">
    <property type="entry name" value="MFS_trans_sf"/>
</dbReference>
<evidence type="ECO:0000256" key="4">
    <source>
        <dbReference type="ARBA" id="ARBA00022989"/>
    </source>
</evidence>
<evidence type="ECO:0000256" key="1">
    <source>
        <dbReference type="ARBA" id="ARBA00004141"/>
    </source>
</evidence>
<feature type="transmembrane region" description="Helical" evidence="7">
    <location>
        <begin position="190"/>
        <end position="212"/>
    </location>
</feature>
<feature type="transmembrane region" description="Helical" evidence="7">
    <location>
        <begin position="144"/>
        <end position="170"/>
    </location>
</feature>
<comment type="caution">
    <text evidence="8">The sequence shown here is derived from an EMBL/GenBank/DDBJ whole genome shotgun (WGS) entry which is preliminary data.</text>
</comment>
<dbReference type="SUPFAM" id="SSF103473">
    <property type="entry name" value="MFS general substrate transporter"/>
    <property type="match status" value="1"/>
</dbReference>
<dbReference type="InterPro" id="IPR011701">
    <property type="entry name" value="MFS"/>
</dbReference>
<keyword evidence="5 7" id="KW-0472">Membrane</keyword>
<feature type="transmembrane region" description="Helical" evidence="7">
    <location>
        <begin position="377"/>
        <end position="395"/>
    </location>
</feature>
<dbReference type="Pfam" id="PF07690">
    <property type="entry name" value="MFS_1"/>
    <property type="match status" value="1"/>
</dbReference>
<dbReference type="EMBL" id="JAUHJQ010000001">
    <property type="protein sequence ID" value="MDN4171938.1"/>
    <property type="molecule type" value="Genomic_DNA"/>
</dbReference>
<dbReference type="Proteomes" id="UP001168620">
    <property type="component" value="Unassembled WGS sequence"/>
</dbReference>
<feature type="region of interest" description="Disordered" evidence="6">
    <location>
        <begin position="1"/>
        <end position="24"/>
    </location>
</feature>
<evidence type="ECO:0000256" key="6">
    <source>
        <dbReference type="SAM" id="MobiDB-lite"/>
    </source>
</evidence>
<dbReference type="RefSeq" id="WP_300950849.1">
    <property type="nucleotide sequence ID" value="NZ_JAUHJQ010000001.1"/>
</dbReference>
<evidence type="ECO:0000313" key="8">
    <source>
        <dbReference type="EMBL" id="MDN4171938.1"/>
    </source>
</evidence>
<organism evidence="8 9">
    <name type="scientific">Nocardioides oceani</name>
    <dbReference type="NCBI Taxonomy" id="3058369"/>
    <lineage>
        <taxon>Bacteria</taxon>
        <taxon>Bacillati</taxon>
        <taxon>Actinomycetota</taxon>
        <taxon>Actinomycetes</taxon>
        <taxon>Propionibacteriales</taxon>
        <taxon>Nocardioidaceae</taxon>
        <taxon>Nocardioides</taxon>
    </lineage>
</organism>
<dbReference type="PANTHER" id="PTHR23515">
    <property type="entry name" value="HIGH-AFFINITY NITRATE TRANSPORTER 2.3"/>
    <property type="match status" value="1"/>
</dbReference>
<feature type="transmembrane region" description="Helical" evidence="7">
    <location>
        <begin position="52"/>
        <end position="76"/>
    </location>
</feature>
<sequence>MTTTAPTPEVAAAAPPATRRTTRRTGRWIDDWRPEDEAFWAGTGRAVARRNLAWSIFAEHLGFSVWLIWSVSSAFLVSMGFDFTAQQLFLLVALPNLVGSLLRLPYTFAVPRFGGRNWTMVSAALLLVPTLLFAYAVQQPATPYWVFCLIAATAGLGGGNFASSMANINFFYPAAKKGAALGLNAAGGNLGVSLIQLFLPVIVGGAGIFGMVQASDGGIHLERAAWVYAGLAVVATFAAWRWMDNLGTAVSRPREQLRVVRHRQTWVMAFLYVGTFGSFIGYSAAMPLLIKLNFWVPEPAPLGTGIFFAYYAFLGALVGSATRPLGGWLADRVGGAKVTLGAFAAMIAATLAVLWTLTQLTPNPTQDPAIATDNRSWFPWFLAFFLCVFAATGIGNGSTYKMIPAIWRTEAERATTPGTPERSAALDAATKQASAAIGVIGAVGAVGGFLIPLAFSAPWVDDPMAATKGAFVVFTAFYVVCAGVVYAGFLRRRAGATGLARAGI</sequence>
<feature type="compositionally biased region" description="Low complexity" evidence="6">
    <location>
        <begin position="1"/>
        <end position="19"/>
    </location>
</feature>
<feature type="transmembrane region" description="Helical" evidence="7">
    <location>
        <begin position="469"/>
        <end position="489"/>
    </location>
</feature>
<comment type="subcellular location">
    <subcellularLocation>
        <location evidence="1">Membrane</location>
        <topology evidence="1">Multi-pass membrane protein</topology>
    </subcellularLocation>
</comment>
<dbReference type="InterPro" id="IPR044772">
    <property type="entry name" value="NO3_transporter"/>
</dbReference>